<gene>
    <name evidence="1" type="ORF">CQA66_00530</name>
</gene>
<reference evidence="1 2" key="1">
    <citation type="submission" date="2018-04" db="EMBL/GenBank/DDBJ databases">
        <title>Novel Campyloabacter and Helicobacter Species and Strains.</title>
        <authorList>
            <person name="Mannion A.J."/>
            <person name="Shen Z."/>
            <person name="Fox J.G."/>
        </authorList>
    </citation>
    <scope>NUCLEOTIDE SEQUENCE [LARGE SCALE GENOMIC DNA]</scope>
    <source>
        <strain evidence="1 2">MIT 97-5075</strain>
    </source>
</reference>
<evidence type="ECO:0000313" key="2">
    <source>
        <dbReference type="Proteomes" id="UP000256424"/>
    </source>
</evidence>
<name>A0A3D8J9C0_9HELI</name>
<organism evidence="1 2">
    <name type="scientific">Helicobacter aurati</name>
    <dbReference type="NCBI Taxonomy" id="137778"/>
    <lineage>
        <taxon>Bacteria</taxon>
        <taxon>Pseudomonadati</taxon>
        <taxon>Campylobacterota</taxon>
        <taxon>Epsilonproteobacteria</taxon>
        <taxon>Campylobacterales</taxon>
        <taxon>Helicobacteraceae</taxon>
        <taxon>Helicobacter</taxon>
    </lineage>
</organism>
<protein>
    <submittedName>
        <fullName evidence="1">Uncharacterized protein</fullName>
    </submittedName>
</protein>
<proteinExistence type="predicted"/>
<dbReference type="EMBL" id="NXLW01000001">
    <property type="protein sequence ID" value="RDU73706.1"/>
    <property type="molecule type" value="Genomic_DNA"/>
</dbReference>
<dbReference type="Proteomes" id="UP000256424">
    <property type="component" value="Unassembled WGS sequence"/>
</dbReference>
<evidence type="ECO:0000313" key="1">
    <source>
        <dbReference type="EMBL" id="RDU73706.1"/>
    </source>
</evidence>
<comment type="caution">
    <text evidence="1">The sequence shown here is derived from an EMBL/GenBank/DDBJ whole genome shotgun (WGS) entry which is preliminary data.</text>
</comment>
<dbReference type="AlphaFoldDB" id="A0A3D8J9C0"/>
<sequence length="61" mass="6834">MRQVKQSKAACRSIFFIPVSFGKCTIGKAAENGGLKQIQSVDYKYFNILIYSSKTVEVRGK</sequence>
<dbReference type="Pfam" id="PF13146">
    <property type="entry name" value="TRL"/>
    <property type="match status" value="1"/>
</dbReference>
<dbReference type="InterPro" id="IPR025113">
    <property type="entry name" value="TRL-like"/>
</dbReference>
<accession>A0A3D8J9C0</accession>
<keyword evidence="2" id="KW-1185">Reference proteome</keyword>